<name>A0A6N9Q5L9_9BACL</name>
<evidence type="ECO:0000256" key="3">
    <source>
        <dbReference type="ARBA" id="ARBA00023125"/>
    </source>
</evidence>
<gene>
    <name evidence="5" type="ORF">ERL59_14535</name>
</gene>
<dbReference type="InterPro" id="IPR005650">
    <property type="entry name" value="BlaI_family"/>
</dbReference>
<keyword evidence="6" id="KW-1185">Reference proteome</keyword>
<evidence type="ECO:0000256" key="4">
    <source>
        <dbReference type="ARBA" id="ARBA00023163"/>
    </source>
</evidence>
<comment type="caution">
    <text evidence="5">The sequence shown here is derived from an EMBL/GenBank/DDBJ whole genome shotgun (WGS) entry which is preliminary data.</text>
</comment>
<dbReference type="Gene3D" id="1.10.10.10">
    <property type="entry name" value="Winged helix-like DNA-binding domain superfamily/Winged helix DNA-binding domain"/>
    <property type="match status" value="1"/>
</dbReference>
<protein>
    <submittedName>
        <fullName evidence="5">BlaI/MecI/CopY family transcriptional regulator</fullName>
    </submittedName>
</protein>
<sequence>MDTNQSKISDAEWRIMEEVWQDAPLTSAEIIDQLKDTTEWNPKTIHTLINRLVSKEVLGVKREGRFKQFYPLVSAEECRKSETTSFLKKIFAGSRQMFILNFIKNENLSKKEIEELREVLNQKQEEDNS</sequence>
<dbReference type="Pfam" id="PF03965">
    <property type="entry name" value="Penicillinase_R"/>
    <property type="match status" value="1"/>
</dbReference>
<evidence type="ECO:0000313" key="6">
    <source>
        <dbReference type="Proteomes" id="UP000448943"/>
    </source>
</evidence>
<dbReference type="AlphaFoldDB" id="A0A6N9Q5L9"/>
<dbReference type="Gene3D" id="1.10.4040.10">
    <property type="entry name" value="Penicillinase repressor domain"/>
    <property type="match status" value="1"/>
</dbReference>
<dbReference type="Proteomes" id="UP000448943">
    <property type="component" value="Unassembled WGS sequence"/>
</dbReference>
<evidence type="ECO:0000313" key="5">
    <source>
        <dbReference type="EMBL" id="NBI30165.1"/>
    </source>
</evidence>
<evidence type="ECO:0000256" key="1">
    <source>
        <dbReference type="ARBA" id="ARBA00011046"/>
    </source>
</evidence>
<comment type="similarity">
    <text evidence="1">Belongs to the BlaI transcriptional regulatory family.</text>
</comment>
<keyword evidence="4" id="KW-0804">Transcription</keyword>
<keyword evidence="2" id="KW-0805">Transcription regulation</keyword>
<dbReference type="SUPFAM" id="SSF46785">
    <property type="entry name" value="Winged helix' DNA-binding domain"/>
    <property type="match status" value="1"/>
</dbReference>
<organism evidence="5 6">
    <name type="scientific">Chengkuizengella marina</name>
    <dbReference type="NCBI Taxonomy" id="2507566"/>
    <lineage>
        <taxon>Bacteria</taxon>
        <taxon>Bacillati</taxon>
        <taxon>Bacillota</taxon>
        <taxon>Bacilli</taxon>
        <taxon>Bacillales</taxon>
        <taxon>Paenibacillaceae</taxon>
        <taxon>Chengkuizengella</taxon>
    </lineage>
</organism>
<reference evidence="5 6" key="1">
    <citation type="submission" date="2019-01" db="EMBL/GenBank/DDBJ databases">
        <title>Chengkuizengella sp. nov., isolated from deep-sea sediment of East Pacific Ocean.</title>
        <authorList>
            <person name="Yang J."/>
            <person name="Lai Q."/>
            <person name="Shao Z."/>
        </authorList>
    </citation>
    <scope>NUCLEOTIDE SEQUENCE [LARGE SCALE GENOMIC DNA]</scope>
    <source>
        <strain evidence="5 6">YPA3-1-1</strain>
    </source>
</reference>
<dbReference type="InterPro" id="IPR036388">
    <property type="entry name" value="WH-like_DNA-bd_sf"/>
</dbReference>
<dbReference type="GO" id="GO:0003677">
    <property type="term" value="F:DNA binding"/>
    <property type="evidence" value="ECO:0007669"/>
    <property type="project" value="UniProtKB-KW"/>
</dbReference>
<dbReference type="InterPro" id="IPR036390">
    <property type="entry name" value="WH_DNA-bd_sf"/>
</dbReference>
<evidence type="ECO:0000256" key="2">
    <source>
        <dbReference type="ARBA" id="ARBA00023015"/>
    </source>
</evidence>
<proteinExistence type="inferred from homology"/>
<dbReference type="GO" id="GO:0045892">
    <property type="term" value="P:negative regulation of DNA-templated transcription"/>
    <property type="evidence" value="ECO:0007669"/>
    <property type="project" value="InterPro"/>
</dbReference>
<dbReference type="RefSeq" id="WP_160646977.1">
    <property type="nucleotide sequence ID" value="NZ_SIJB01000030.1"/>
</dbReference>
<dbReference type="PIRSF" id="PIRSF019455">
    <property type="entry name" value="CopR_AtkY"/>
    <property type="match status" value="1"/>
</dbReference>
<keyword evidence="3" id="KW-0238">DNA-binding</keyword>
<accession>A0A6N9Q5L9</accession>
<dbReference type="OrthoDB" id="1849040at2"/>
<dbReference type="EMBL" id="SIJB01000030">
    <property type="protein sequence ID" value="NBI30165.1"/>
    <property type="molecule type" value="Genomic_DNA"/>
</dbReference>